<keyword evidence="1" id="KW-0472">Membrane</keyword>
<feature type="non-terminal residue" evidence="2">
    <location>
        <position position="1"/>
    </location>
</feature>
<keyword evidence="3" id="KW-1185">Reference proteome</keyword>
<dbReference type="Gene3D" id="1.20.1250.20">
    <property type="entry name" value="MFS general substrate transporter like domains"/>
    <property type="match status" value="1"/>
</dbReference>
<feature type="transmembrane region" description="Helical" evidence="1">
    <location>
        <begin position="7"/>
        <end position="25"/>
    </location>
</feature>
<dbReference type="SUPFAM" id="SSF103473">
    <property type="entry name" value="MFS general substrate transporter"/>
    <property type="match status" value="1"/>
</dbReference>
<evidence type="ECO:0000313" key="2">
    <source>
        <dbReference type="EMBL" id="OCL14077.1"/>
    </source>
</evidence>
<evidence type="ECO:0008006" key="4">
    <source>
        <dbReference type="Google" id="ProtNLM"/>
    </source>
</evidence>
<reference evidence="2 3" key="1">
    <citation type="journal article" date="2016" name="Nat. Commun.">
        <title>Ectomycorrhizal ecology is imprinted in the genome of the dominant symbiotic fungus Cenococcum geophilum.</title>
        <authorList>
            <consortium name="DOE Joint Genome Institute"/>
            <person name="Peter M."/>
            <person name="Kohler A."/>
            <person name="Ohm R.A."/>
            <person name="Kuo A."/>
            <person name="Krutzmann J."/>
            <person name="Morin E."/>
            <person name="Arend M."/>
            <person name="Barry K.W."/>
            <person name="Binder M."/>
            <person name="Choi C."/>
            <person name="Clum A."/>
            <person name="Copeland A."/>
            <person name="Grisel N."/>
            <person name="Haridas S."/>
            <person name="Kipfer T."/>
            <person name="LaButti K."/>
            <person name="Lindquist E."/>
            <person name="Lipzen A."/>
            <person name="Maire R."/>
            <person name="Meier B."/>
            <person name="Mihaltcheva S."/>
            <person name="Molinier V."/>
            <person name="Murat C."/>
            <person name="Poggeler S."/>
            <person name="Quandt C.A."/>
            <person name="Sperisen C."/>
            <person name="Tritt A."/>
            <person name="Tisserant E."/>
            <person name="Crous P.W."/>
            <person name="Henrissat B."/>
            <person name="Nehls U."/>
            <person name="Egli S."/>
            <person name="Spatafora J.W."/>
            <person name="Grigoriev I.V."/>
            <person name="Martin F.M."/>
        </authorList>
    </citation>
    <scope>NUCLEOTIDE SEQUENCE [LARGE SCALE GENOMIC DNA]</scope>
    <source>
        <strain evidence="2 3">CBS 207.34</strain>
    </source>
</reference>
<proteinExistence type="predicted"/>
<evidence type="ECO:0000256" key="1">
    <source>
        <dbReference type="SAM" id="Phobius"/>
    </source>
</evidence>
<organism evidence="2 3">
    <name type="scientific">Glonium stellatum</name>
    <dbReference type="NCBI Taxonomy" id="574774"/>
    <lineage>
        <taxon>Eukaryota</taxon>
        <taxon>Fungi</taxon>
        <taxon>Dikarya</taxon>
        <taxon>Ascomycota</taxon>
        <taxon>Pezizomycotina</taxon>
        <taxon>Dothideomycetes</taxon>
        <taxon>Pleosporomycetidae</taxon>
        <taxon>Gloniales</taxon>
        <taxon>Gloniaceae</taxon>
        <taxon>Glonium</taxon>
    </lineage>
</organism>
<dbReference type="InterPro" id="IPR036259">
    <property type="entry name" value="MFS_trans_sf"/>
</dbReference>
<dbReference type="AlphaFoldDB" id="A0A8E2FBE2"/>
<evidence type="ECO:0000313" key="3">
    <source>
        <dbReference type="Proteomes" id="UP000250140"/>
    </source>
</evidence>
<sequence length="170" mass="17682">FGALSIHTLTTTISALLILLLWTNAHTPATALAFVALFGAASGAVIGAPPASVAHILGPTSARQARLGQWTGMLFSVSAVPSLAGPVVVGHMVTRWKTYIPVQVWSGVFLGVSAACMAVALACLWDEEERRMVEGGGSVRGVWWRRGRRGAVVPEAPVEPAGESGVGREA</sequence>
<name>A0A8E2FBE2_9PEZI</name>
<keyword evidence="1" id="KW-1133">Transmembrane helix</keyword>
<gene>
    <name evidence="2" type="ORF">AOQ84DRAFT_359223</name>
</gene>
<dbReference type="EMBL" id="KV748623">
    <property type="protein sequence ID" value="OCL14077.1"/>
    <property type="molecule type" value="Genomic_DNA"/>
</dbReference>
<accession>A0A8E2FBE2</accession>
<feature type="transmembrane region" description="Helical" evidence="1">
    <location>
        <begin position="31"/>
        <end position="58"/>
    </location>
</feature>
<dbReference type="Proteomes" id="UP000250140">
    <property type="component" value="Unassembled WGS sequence"/>
</dbReference>
<keyword evidence="1" id="KW-0812">Transmembrane</keyword>
<feature type="transmembrane region" description="Helical" evidence="1">
    <location>
        <begin position="70"/>
        <end position="92"/>
    </location>
</feature>
<feature type="transmembrane region" description="Helical" evidence="1">
    <location>
        <begin position="104"/>
        <end position="125"/>
    </location>
</feature>
<dbReference type="OrthoDB" id="6509908at2759"/>
<protein>
    <recommendedName>
        <fullName evidence="4">Major facilitator superfamily (MFS) profile domain-containing protein</fullName>
    </recommendedName>
</protein>